<dbReference type="OrthoDB" id="6064855at2"/>
<dbReference type="AlphaFoldDB" id="A0A5A9W3P2"/>
<keyword evidence="3" id="KW-0862">Zinc</keyword>
<accession>A0A5A9W3P2</accession>
<keyword evidence="7" id="KW-1185">Reference proteome</keyword>
<gene>
    <name evidence="6" type="ORF">E1H14_06760</name>
</gene>
<comment type="caution">
    <text evidence="6">The sequence shown here is derived from an EMBL/GenBank/DDBJ whole genome shotgun (WGS) entry which is preliminary data.</text>
</comment>
<dbReference type="Gene3D" id="1.20.120.910">
    <property type="entry name" value="DksA, coiled-coil domain"/>
    <property type="match status" value="1"/>
</dbReference>
<keyword evidence="1" id="KW-0479">Metal-binding</keyword>
<name>A0A5A9W3P2_9GAMM</name>
<keyword evidence="2" id="KW-0863">Zinc-finger</keyword>
<dbReference type="InterPro" id="IPR000962">
    <property type="entry name" value="Znf_DskA_TraR"/>
</dbReference>
<evidence type="ECO:0000256" key="2">
    <source>
        <dbReference type="ARBA" id="ARBA00022771"/>
    </source>
</evidence>
<evidence type="ECO:0000256" key="3">
    <source>
        <dbReference type="ARBA" id="ARBA00022833"/>
    </source>
</evidence>
<feature type="domain" description="Zinc finger DksA/TraR C4-type" evidence="5">
    <location>
        <begin position="60"/>
        <end position="91"/>
    </location>
</feature>
<evidence type="ECO:0000256" key="4">
    <source>
        <dbReference type="PROSITE-ProRule" id="PRU00510"/>
    </source>
</evidence>
<evidence type="ECO:0000259" key="5">
    <source>
        <dbReference type="Pfam" id="PF01258"/>
    </source>
</evidence>
<dbReference type="PROSITE" id="PS51128">
    <property type="entry name" value="ZF_DKSA_2"/>
    <property type="match status" value="1"/>
</dbReference>
<reference evidence="6 7" key="1">
    <citation type="submission" date="2019-03" db="EMBL/GenBank/DDBJ databases">
        <title>Nitrincola sp. nov. isolated from an Indian soda lake.</title>
        <authorList>
            <person name="Joshi A."/>
            <person name="Thite S.V."/>
            <person name="Joseph N."/>
            <person name="Dhotre D."/>
            <person name="Moorthy M."/>
            <person name="Shouche Y.S."/>
        </authorList>
    </citation>
    <scope>NUCLEOTIDE SEQUENCE [LARGE SCALE GENOMIC DNA]</scope>
    <source>
        <strain evidence="6 7">MEB193</strain>
    </source>
</reference>
<dbReference type="Proteomes" id="UP000325302">
    <property type="component" value="Unassembled WGS sequence"/>
</dbReference>
<proteinExistence type="predicted"/>
<sequence>MSQKSLGYPPLAPFRVELETLYQQLASEARLAMSDPRAVIPLHDLRRCVQALERIGADQYGRCLDCGECIELSFLKADPTTPYCMACTGKHLG</sequence>
<organism evidence="6 7">
    <name type="scientific">Nitrincola tapanii</name>
    <dbReference type="NCBI Taxonomy" id="1708751"/>
    <lineage>
        <taxon>Bacteria</taxon>
        <taxon>Pseudomonadati</taxon>
        <taxon>Pseudomonadota</taxon>
        <taxon>Gammaproteobacteria</taxon>
        <taxon>Oceanospirillales</taxon>
        <taxon>Oceanospirillaceae</taxon>
        <taxon>Nitrincola</taxon>
    </lineage>
</organism>
<evidence type="ECO:0000256" key="1">
    <source>
        <dbReference type="ARBA" id="ARBA00022723"/>
    </source>
</evidence>
<evidence type="ECO:0000313" key="7">
    <source>
        <dbReference type="Proteomes" id="UP000325302"/>
    </source>
</evidence>
<dbReference type="RefSeq" id="WP_149390694.1">
    <property type="nucleotide sequence ID" value="NZ_SMRS01000004.1"/>
</dbReference>
<feature type="zinc finger region" description="dksA C4-type" evidence="4">
    <location>
        <begin position="63"/>
        <end position="87"/>
    </location>
</feature>
<evidence type="ECO:0000313" key="6">
    <source>
        <dbReference type="EMBL" id="KAA0875114.1"/>
    </source>
</evidence>
<dbReference type="EMBL" id="SMRS01000004">
    <property type="protein sequence ID" value="KAA0875114.1"/>
    <property type="molecule type" value="Genomic_DNA"/>
</dbReference>
<dbReference type="Pfam" id="PF01258">
    <property type="entry name" value="zf-dskA_traR"/>
    <property type="match status" value="1"/>
</dbReference>
<protein>
    <recommendedName>
        <fullName evidence="5">Zinc finger DksA/TraR C4-type domain-containing protein</fullName>
    </recommendedName>
</protein>